<name>A0A2I0JEN0_PUNGR</name>
<keyword evidence="4" id="KW-1185">Reference proteome</keyword>
<dbReference type="InterPro" id="IPR005493">
    <property type="entry name" value="RraA/RraA-like"/>
</dbReference>
<dbReference type="Gene3D" id="3.50.30.40">
    <property type="entry name" value="Ribonuclease E inhibitor RraA/RraA-like"/>
    <property type="match status" value="1"/>
</dbReference>
<dbReference type="EMBL" id="PGOL01001773">
    <property type="protein sequence ID" value="PKI54708.1"/>
    <property type="molecule type" value="Genomic_DNA"/>
</dbReference>
<dbReference type="PANTHER" id="PTHR33254:SF4">
    <property type="entry name" value="4-HYDROXY-4-METHYL-2-OXOGLUTARATE ALDOLASE 3-RELATED"/>
    <property type="match status" value="1"/>
</dbReference>
<dbReference type="SUPFAM" id="SSF89562">
    <property type="entry name" value="RraA-like"/>
    <property type="match status" value="1"/>
</dbReference>
<evidence type="ECO:0000256" key="1">
    <source>
        <dbReference type="PIRSR" id="PIRSR605493-1"/>
    </source>
</evidence>
<evidence type="ECO:0000256" key="2">
    <source>
        <dbReference type="SAM" id="MobiDB-lite"/>
    </source>
</evidence>
<dbReference type="Pfam" id="PF03737">
    <property type="entry name" value="RraA-like"/>
    <property type="match status" value="1"/>
</dbReference>
<dbReference type="PANTHER" id="PTHR33254">
    <property type="entry name" value="4-HYDROXY-4-METHYL-2-OXOGLUTARATE ALDOLASE 3-RELATED"/>
    <property type="match status" value="1"/>
</dbReference>
<gene>
    <name evidence="3" type="ORF">CRG98_024908</name>
</gene>
<feature type="binding site" evidence="1">
    <location>
        <begin position="71"/>
        <end position="74"/>
    </location>
    <ligand>
        <name>substrate</name>
    </ligand>
</feature>
<reference evidence="3 4" key="1">
    <citation type="submission" date="2017-11" db="EMBL/GenBank/DDBJ databases">
        <title>De-novo sequencing of pomegranate (Punica granatum L.) genome.</title>
        <authorList>
            <person name="Akparov Z."/>
            <person name="Amiraslanov A."/>
            <person name="Hajiyeva S."/>
            <person name="Abbasov M."/>
            <person name="Kaur K."/>
            <person name="Hamwieh A."/>
            <person name="Solovyev V."/>
            <person name="Salamov A."/>
            <person name="Braich B."/>
            <person name="Kosarev P."/>
            <person name="Mahmoud A."/>
            <person name="Hajiyev E."/>
            <person name="Babayeva S."/>
            <person name="Izzatullayeva V."/>
            <person name="Mammadov A."/>
            <person name="Mammadov A."/>
            <person name="Sharifova S."/>
            <person name="Ojaghi J."/>
            <person name="Eynullazada K."/>
            <person name="Bayramov B."/>
            <person name="Abdulazimova A."/>
            <person name="Shahmuradov I."/>
        </authorList>
    </citation>
    <scope>NUCLEOTIDE SEQUENCE [LARGE SCALE GENOMIC DNA]</scope>
    <source>
        <strain evidence="4">cv. AG2017</strain>
        <tissue evidence="3">Leaf</tissue>
    </source>
</reference>
<protein>
    <submittedName>
        <fullName evidence="3">Uncharacterized protein</fullName>
    </submittedName>
</protein>
<dbReference type="AlphaFoldDB" id="A0A2I0JEN0"/>
<dbReference type="InterPro" id="IPR036704">
    <property type="entry name" value="RraA/RraA-like_sf"/>
</dbReference>
<comment type="caution">
    <text evidence="3">The sequence shown here is derived from an EMBL/GenBank/DDBJ whole genome shotgun (WGS) entry which is preliminary data.</text>
</comment>
<proteinExistence type="predicted"/>
<feature type="region of interest" description="Disordered" evidence="2">
    <location>
        <begin position="78"/>
        <end position="102"/>
    </location>
</feature>
<sequence>MQELYGDPGNGNSGRLLFECSICCELRFAGPISTLKVFEDFILVKELVRTKGQGRVLVVDGEGSQRCAVLGGELCPARQQQRMGRDRGLQKHPGCGPDQRLS</sequence>
<accession>A0A2I0JEN0</accession>
<evidence type="ECO:0000313" key="3">
    <source>
        <dbReference type="EMBL" id="PKI54708.1"/>
    </source>
</evidence>
<organism evidence="3 4">
    <name type="scientific">Punica granatum</name>
    <name type="common">Pomegranate</name>
    <dbReference type="NCBI Taxonomy" id="22663"/>
    <lineage>
        <taxon>Eukaryota</taxon>
        <taxon>Viridiplantae</taxon>
        <taxon>Streptophyta</taxon>
        <taxon>Embryophyta</taxon>
        <taxon>Tracheophyta</taxon>
        <taxon>Spermatophyta</taxon>
        <taxon>Magnoliopsida</taxon>
        <taxon>eudicotyledons</taxon>
        <taxon>Gunneridae</taxon>
        <taxon>Pentapetalae</taxon>
        <taxon>rosids</taxon>
        <taxon>malvids</taxon>
        <taxon>Myrtales</taxon>
        <taxon>Lythraceae</taxon>
        <taxon>Punica</taxon>
    </lineage>
</organism>
<evidence type="ECO:0000313" key="4">
    <source>
        <dbReference type="Proteomes" id="UP000233551"/>
    </source>
</evidence>
<dbReference type="Proteomes" id="UP000233551">
    <property type="component" value="Unassembled WGS sequence"/>
</dbReference>